<feature type="non-terminal residue" evidence="1">
    <location>
        <position position="1"/>
    </location>
</feature>
<dbReference type="EMBL" id="QBLH01001083">
    <property type="protein sequence ID" value="TGZ53207.1"/>
    <property type="molecule type" value="Genomic_DNA"/>
</dbReference>
<dbReference type="AlphaFoldDB" id="A0A4S2KYL4"/>
<dbReference type="Proteomes" id="UP000310200">
    <property type="component" value="Unassembled WGS sequence"/>
</dbReference>
<sequence length="151" mass="16790">RVVREPSLSAVKCKAGCTYVRTCVSRGYCKCGAKVWAFPAIMYLAPRQARASSEESVVEKGRRAPLDKVGVGVGRTDQSCRGREENTREGVRFERANARKDCEHVHRVGPARSVGFALTRQQKTNKETRKAGAAVRNPDFRESINIRIVPD</sequence>
<organism evidence="1 2">
    <name type="scientific">Temnothorax longispinosus</name>
    <dbReference type="NCBI Taxonomy" id="300112"/>
    <lineage>
        <taxon>Eukaryota</taxon>
        <taxon>Metazoa</taxon>
        <taxon>Ecdysozoa</taxon>
        <taxon>Arthropoda</taxon>
        <taxon>Hexapoda</taxon>
        <taxon>Insecta</taxon>
        <taxon>Pterygota</taxon>
        <taxon>Neoptera</taxon>
        <taxon>Endopterygota</taxon>
        <taxon>Hymenoptera</taxon>
        <taxon>Apocrita</taxon>
        <taxon>Aculeata</taxon>
        <taxon>Formicoidea</taxon>
        <taxon>Formicidae</taxon>
        <taxon>Myrmicinae</taxon>
        <taxon>Temnothorax</taxon>
    </lineage>
</organism>
<gene>
    <name evidence="1" type="ORF">DBV15_01531</name>
</gene>
<name>A0A4S2KYL4_9HYME</name>
<feature type="non-terminal residue" evidence="1">
    <location>
        <position position="151"/>
    </location>
</feature>
<comment type="caution">
    <text evidence="1">The sequence shown here is derived from an EMBL/GenBank/DDBJ whole genome shotgun (WGS) entry which is preliminary data.</text>
</comment>
<evidence type="ECO:0000313" key="1">
    <source>
        <dbReference type="EMBL" id="TGZ53207.1"/>
    </source>
</evidence>
<accession>A0A4S2KYL4</accession>
<keyword evidence="2" id="KW-1185">Reference proteome</keyword>
<reference evidence="1 2" key="1">
    <citation type="journal article" date="2019" name="Philos. Trans. R. Soc. Lond., B, Biol. Sci.">
        <title>Ant behaviour and brain gene expression of defending hosts depend on the ecological success of the intruding social parasite.</title>
        <authorList>
            <person name="Kaur R."/>
            <person name="Stoldt M."/>
            <person name="Jongepier E."/>
            <person name="Feldmeyer B."/>
            <person name="Menzel F."/>
            <person name="Bornberg-Bauer E."/>
            <person name="Foitzik S."/>
        </authorList>
    </citation>
    <scope>NUCLEOTIDE SEQUENCE [LARGE SCALE GENOMIC DNA]</scope>
    <source>
        <tissue evidence="1">Whole body</tissue>
    </source>
</reference>
<protein>
    <submittedName>
        <fullName evidence="1">Uncharacterized protein</fullName>
    </submittedName>
</protein>
<proteinExistence type="predicted"/>
<evidence type="ECO:0000313" key="2">
    <source>
        <dbReference type="Proteomes" id="UP000310200"/>
    </source>
</evidence>